<dbReference type="PANTHER" id="PTHR43212:SF3">
    <property type="entry name" value="QUERCETIN 2,3-DIOXYGENASE"/>
    <property type="match status" value="1"/>
</dbReference>
<sequence length="264" mass="28340">MLGADGSRPVFAISCARGIGIVIEHRPYLSLGCISRDWLKSRLHVRFGDAGRAQHAPLGALHVWNDDEFAPRSGFGMHAHRDVEIVTWVRSGAITHEDDSGNRARVVAGSAQVMSAGAGMHHAERNEEALPTRLFQIWLHPRTPGGKPRWAMLACSPESREGRFVTIASGDPCEIDAGALPIHADARVRVATLREGDTLCWALPAPGTAYLVADHGGLELGGARLAPRDGAAIRDERTVVLNAHADTDVVLVELLSSRKGGNGR</sequence>
<evidence type="ECO:0000313" key="5">
    <source>
        <dbReference type="EMBL" id="PVX62728.1"/>
    </source>
</evidence>
<dbReference type="InterPro" id="IPR011051">
    <property type="entry name" value="RmlC_Cupin_sf"/>
</dbReference>
<evidence type="ECO:0000259" key="3">
    <source>
        <dbReference type="Pfam" id="PF02678"/>
    </source>
</evidence>
<comment type="similarity">
    <text evidence="1 2">Belongs to the pirin family.</text>
</comment>
<keyword evidence="6" id="KW-1185">Reference proteome</keyword>
<accession>A0ABX5K9C1</accession>
<dbReference type="Gene3D" id="2.60.120.10">
    <property type="entry name" value="Jelly Rolls"/>
    <property type="match status" value="2"/>
</dbReference>
<reference evidence="5 6" key="1">
    <citation type="submission" date="2018-05" db="EMBL/GenBank/DDBJ databases">
        <title>Genomic Encyclopedia of Type Strains, Phase IV (KMG-V): Genome sequencing to study the core and pangenomes of soil and plant-associated prokaryotes.</title>
        <authorList>
            <person name="Whitman W."/>
        </authorList>
    </citation>
    <scope>NUCLEOTIDE SEQUENCE [LARGE SCALE GENOMIC DNA]</scope>
    <source>
        <strain evidence="5 6">SCZa-39</strain>
    </source>
</reference>
<feature type="domain" description="Pirin N-terminal" evidence="3">
    <location>
        <begin position="37"/>
        <end position="139"/>
    </location>
</feature>
<dbReference type="InterPro" id="IPR014710">
    <property type="entry name" value="RmlC-like_jellyroll"/>
</dbReference>
<name>A0ABX5K9C1_9BURK</name>
<dbReference type="InterPro" id="IPR003829">
    <property type="entry name" value="Pirin_N_dom"/>
</dbReference>
<evidence type="ECO:0008006" key="7">
    <source>
        <dbReference type="Google" id="ProtNLM"/>
    </source>
</evidence>
<dbReference type="InterPro" id="IPR041602">
    <property type="entry name" value="Quercetinase_C"/>
</dbReference>
<dbReference type="Pfam" id="PF02678">
    <property type="entry name" value="Pirin"/>
    <property type="match status" value="1"/>
</dbReference>
<comment type="caution">
    <text evidence="5">The sequence shown here is derived from an EMBL/GenBank/DDBJ whole genome shotgun (WGS) entry which is preliminary data.</text>
</comment>
<feature type="domain" description="Quercetin 2,3-dioxygenase C-terminal cupin" evidence="4">
    <location>
        <begin position="176"/>
        <end position="254"/>
    </location>
</feature>
<dbReference type="PANTHER" id="PTHR43212">
    <property type="entry name" value="QUERCETIN 2,3-DIOXYGENASE"/>
    <property type="match status" value="1"/>
</dbReference>
<organism evidence="5 6">
    <name type="scientific">Paraburkholderia unamae</name>
    <dbReference type="NCBI Taxonomy" id="219649"/>
    <lineage>
        <taxon>Bacteria</taxon>
        <taxon>Pseudomonadati</taxon>
        <taxon>Pseudomonadota</taxon>
        <taxon>Betaproteobacteria</taxon>
        <taxon>Burkholderiales</taxon>
        <taxon>Burkholderiaceae</taxon>
        <taxon>Paraburkholderia</taxon>
    </lineage>
</organism>
<dbReference type="SUPFAM" id="SSF51182">
    <property type="entry name" value="RmlC-like cupins"/>
    <property type="match status" value="1"/>
</dbReference>
<protein>
    <recommendedName>
        <fullName evidence="7">Pirin N-terminal domain-containing protein</fullName>
    </recommendedName>
</protein>
<dbReference type="Pfam" id="PF17954">
    <property type="entry name" value="Pirin_C_2"/>
    <property type="match status" value="1"/>
</dbReference>
<evidence type="ECO:0000313" key="6">
    <source>
        <dbReference type="Proteomes" id="UP000245712"/>
    </source>
</evidence>
<evidence type="ECO:0000256" key="2">
    <source>
        <dbReference type="RuleBase" id="RU003457"/>
    </source>
</evidence>
<gene>
    <name evidence="5" type="ORF">C7402_13935</name>
</gene>
<proteinExistence type="inferred from homology"/>
<dbReference type="InterPro" id="IPR012093">
    <property type="entry name" value="Pirin"/>
</dbReference>
<dbReference type="EMBL" id="QEOB01000039">
    <property type="protein sequence ID" value="PVX62728.1"/>
    <property type="molecule type" value="Genomic_DNA"/>
</dbReference>
<evidence type="ECO:0000256" key="1">
    <source>
        <dbReference type="ARBA" id="ARBA00008416"/>
    </source>
</evidence>
<dbReference type="Proteomes" id="UP000245712">
    <property type="component" value="Unassembled WGS sequence"/>
</dbReference>
<evidence type="ECO:0000259" key="4">
    <source>
        <dbReference type="Pfam" id="PF17954"/>
    </source>
</evidence>